<proteinExistence type="predicted"/>
<protein>
    <submittedName>
        <fullName evidence="1">Uncharacterized protein</fullName>
    </submittedName>
</protein>
<accession>A0A813HMN7</accession>
<feature type="non-terminal residue" evidence="1">
    <location>
        <position position="115"/>
    </location>
</feature>
<feature type="non-terminal residue" evidence="1">
    <location>
        <position position="1"/>
    </location>
</feature>
<dbReference type="EMBL" id="CAJNNV010032038">
    <property type="protein sequence ID" value="CAE8638695.1"/>
    <property type="molecule type" value="Genomic_DNA"/>
</dbReference>
<gene>
    <name evidence="1" type="ORF">PGLA1383_LOCUS53835</name>
</gene>
<keyword evidence="2" id="KW-1185">Reference proteome</keyword>
<name>A0A813HMN7_POLGL</name>
<dbReference type="Proteomes" id="UP000654075">
    <property type="component" value="Unassembled WGS sequence"/>
</dbReference>
<comment type="caution">
    <text evidence="1">The sequence shown here is derived from an EMBL/GenBank/DDBJ whole genome shotgun (WGS) entry which is preliminary data.</text>
</comment>
<dbReference type="OrthoDB" id="439617at2759"/>
<evidence type="ECO:0000313" key="2">
    <source>
        <dbReference type="Proteomes" id="UP000654075"/>
    </source>
</evidence>
<dbReference type="AlphaFoldDB" id="A0A813HMN7"/>
<reference evidence="1" key="1">
    <citation type="submission" date="2021-02" db="EMBL/GenBank/DDBJ databases">
        <authorList>
            <person name="Dougan E. K."/>
            <person name="Rhodes N."/>
            <person name="Thang M."/>
            <person name="Chan C."/>
        </authorList>
    </citation>
    <scope>NUCLEOTIDE SEQUENCE</scope>
</reference>
<organism evidence="1 2">
    <name type="scientific">Polarella glacialis</name>
    <name type="common">Dinoflagellate</name>
    <dbReference type="NCBI Taxonomy" id="89957"/>
    <lineage>
        <taxon>Eukaryota</taxon>
        <taxon>Sar</taxon>
        <taxon>Alveolata</taxon>
        <taxon>Dinophyceae</taxon>
        <taxon>Suessiales</taxon>
        <taxon>Suessiaceae</taxon>
        <taxon>Polarella</taxon>
    </lineage>
</organism>
<evidence type="ECO:0000313" key="1">
    <source>
        <dbReference type="EMBL" id="CAE8638695.1"/>
    </source>
</evidence>
<sequence>SLLSSVEAEAGKELQFCPVRGTPIQRGYRVRALPGFHLLSLDAGKEAMARGSYEAYGKKWMCETLEYLHPGDKVFVCEQDNKAFLNQMSMRYHTYIRHELEQRKAERKRLRERFE</sequence>